<comment type="caution">
    <text evidence="2">The sequence shown here is derived from an EMBL/GenBank/DDBJ whole genome shotgun (WGS) entry which is preliminary data.</text>
</comment>
<evidence type="ECO:0000313" key="3">
    <source>
        <dbReference type="Proteomes" id="UP000304900"/>
    </source>
</evidence>
<organism evidence="2 3">
    <name type="scientific">Dyadobacter frigoris</name>
    <dbReference type="NCBI Taxonomy" id="2576211"/>
    <lineage>
        <taxon>Bacteria</taxon>
        <taxon>Pseudomonadati</taxon>
        <taxon>Bacteroidota</taxon>
        <taxon>Cytophagia</taxon>
        <taxon>Cytophagales</taxon>
        <taxon>Spirosomataceae</taxon>
        <taxon>Dyadobacter</taxon>
    </lineage>
</organism>
<gene>
    <name evidence="2" type="ORF">FDK13_23490</name>
</gene>
<name>A0A4U6CWU2_9BACT</name>
<feature type="domain" description="ISXO2-like transposase" evidence="1">
    <location>
        <begin position="129"/>
        <end position="271"/>
    </location>
</feature>
<protein>
    <submittedName>
        <fullName evidence="2">IS1595 family transposase</fullName>
    </submittedName>
</protein>
<dbReference type="AlphaFoldDB" id="A0A4U6CWU2"/>
<dbReference type="SMART" id="SM01126">
    <property type="entry name" value="DDE_Tnp_IS1595"/>
    <property type="match status" value="1"/>
</dbReference>
<sequence length="304" mass="34647">MHMFSGISINEFRGKFTTEDDCLRYILDKKLADGYSCSKCQHGQYGKGRKWHYLRCKKCGYDASATAGTLFHKCKLGLLKAFEIAFRISVRKKGMSSCELAKEFGCQQRSAWLWKAKIQEAMKSSGKHALSGDVEVDEFLVGGFSAGQPGRSHGSKDLVVLAIEKVKDKNDKITIGRAYCRVIDDASADSLKKIFDEHIAPQASVKTDGWRGYWPLGKDWNITKEKSDKGAGFPMLHIHIMNIKGWLRGVHHQCETHRLQQYLDEYHFRFNRRGFLSSIFDKLITKMTLAKPISYKMIKCELNT</sequence>
<keyword evidence="3" id="KW-1185">Reference proteome</keyword>
<dbReference type="RefSeq" id="WP_137342457.1">
    <property type="nucleotide sequence ID" value="NZ_BSQH01000076.1"/>
</dbReference>
<dbReference type="OrthoDB" id="9783459at2"/>
<dbReference type="Proteomes" id="UP000304900">
    <property type="component" value="Unassembled WGS sequence"/>
</dbReference>
<reference evidence="2 3" key="1">
    <citation type="submission" date="2019-05" db="EMBL/GenBank/DDBJ databases">
        <title>Dyadobacter AR-3-8 sp. nov., isolated from arctic soil.</title>
        <authorList>
            <person name="Chaudhary D.K."/>
        </authorList>
    </citation>
    <scope>NUCLEOTIDE SEQUENCE [LARGE SCALE GENOMIC DNA]</scope>
    <source>
        <strain evidence="2 3">AR-3-8</strain>
    </source>
</reference>
<dbReference type="NCBIfam" id="NF033547">
    <property type="entry name" value="transpos_IS1595"/>
    <property type="match status" value="1"/>
</dbReference>
<dbReference type="InterPro" id="IPR024445">
    <property type="entry name" value="Tnp_ISXO2-like"/>
</dbReference>
<proteinExistence type="predicted"/>
<dbReference type="EMBL" id="SZVO01000012">
    <property type="protein sequence ID" value="TKT89320.1"/>
    <property type="molecule type" value="Genomic_DNA"/>
</dbReference>
<evidence type="ECO:0000313" key="2">
    <source>
        <dbReference type="EMBL" id="TKT89320.1"/>
    </source>
</evidence>
<accession>A0A4U6CWU2</accession>
<evidence type="ECO:0000259" key="1">
    <source>
        <dbReference type="SMART" id="SM01126"/>
    </source>
</evidence>
<dbReference type="Pfam" id="PF12762">
    <property type="entry name" value="DDE_Tnp_IS1595"/>
    <property type="match status" value="1"/>
</dbReference>